<dbReference type="EMBL" id="ML143464">
    <property type="protein sequence ID" value="TBU25262.1"/>
    <property type="molecule type" value="Genomic_DNA"/>
</dbReference>
<evidence type="ECO:0000256" key="1">
    <source>
        <dbReference type="SAM" id="MobiDB-lite"/>
    </source>
</evidence>
<gene>
    <name evidence="3" type="ORF">BD310DRAFT_962466</name>
    <name evidence="2" type="ORF">BD311DRAFT_809345</name>
</gene>
<proteinExistence type="predicted"/>
<evidence type="ECO:0000313" key="2">
    <source>
        <dbReference type="EMBL" id="TBU25262.1"/>
    </source>
</evidence>
<sequence length="70" mass="6710">MPPSSKPARGGAASANKTTPSDASRIQSSQAKSGNDTGKGSFPSRVQSAAAKNAAGSPPSSKAGGKAPKA</sequence>
<feature type="compositionally biased region" description="Polar residues" evidence="1">
    <location>
        <begin position="15"/>
        <end position="38"/>
    </location>
</feature>
<dbReference type="EMBL" id="ML145240">
    <property type="protein sequence ID" value="TBU52694.1"/>
    <property type="molecule type" value="Genomic_DNA"/>
</dbReference>
<dbReference type="Proteomes" id="UP000292082">
    <property type="component" value="Unassembled WGS sequence"/>
</dbReference>
<accession>A0A4Q9MGK5</accession>
<evidence type="ECO:0000313" key="4">
    <source>
        <dbReference type="Proteomes" id="UP000292082"/>
    </source>
</evidence>
<organism evidence="2">
    <name type="scientific">Dichomitus squalens</name>
    <dbReference type="NCBI Taxonomy" id="114155"/>
    <lineage>
        <taxon>Eukaryota</taxon>
        <taxon>Fungi</taxon>
        <taxon>Dikarya</taxon>
        <taxon>Basidiomycota</taxon>
        <taxon>Agaricomycotina</taxon>
        <taxon>Agaricomycetes</taxon>
        <taxon>Polyporales</taxon>
        <taxon>Polyporaceae</taxon>
        <taxon>Dichomitus</taxon>
    </lineage>
</organism>
<name>A0A4Q9MGK5_9APHY</name>
<dbReference type="OrthoDB" id="5988651at2759"/>
<evidence type="ECO:0008006" key="5">
    <source>
        <dbReference type="Google" id="ProtNLM"/>
    </source>
</evidence>
<reference evidence="2 4" key="1">
    <citation type="submission" date="2019-01" db="EMBL/GenBank/DDBJ databases">
        <title>Draft genome sequences of three monokaryotic isolates of the white-rot basidiomycete fungus Dichomitus squalens.</title>
        <authorList>
            <consortium name="DOE Joint Genome Institute"/>
            <person name="Lopez S.C."/>
            <person name="Andreopoulos B."/>
            <person name="Pangilinan J."/>
            <person name="Lipzen A."/>
            <person name="Riley R."/>
            <person name="Ahrendt S."/>
            <person name="Ng V."/>
            <person name="Barry K."/>
            <person name="Daum C."/>
            <person name="Grigoriev I.V."/>
            <person name="Hilden K.S."/>
            <person name="Makela M.R."/>
            <person name="de Vries R.P."/>
        </authorList>
    </citation>
    <scope>NUCLEOTIDE SEQUENCE [LARGE SCALE GENOMIC DNA]</scope>
    <source>
        <strain evidence="3 4">CBS 464.89</strain>
        <strain evidence="2">OM18370.1</strain>
    </source>
</reference>
<evidence type="ECO:0000313" key="3">
    <source>
        <dbReference type="EMBL" id="TBU52694.1"/>
    </source>
</evidence>
<keyword evidence="4" id="KW-1185">Reference proteome</keyword>
<dbReference type="Proteomes" id="UP000292957">
    <property type="component" value="Unassembled WGS sequence"/>
</dbReference>
<protein>
    <recommendedName>
        <fullName evidence="5">SMP domain-containing protein</fullName>
    </recommendedName>
</protein>
<dbReference type="AlphaFoldDB" id="A0A4Q9MGK5"/>
<feature type="region of interest" description="Disordered" evidence="1">
    <location>
        <begin position="1"/>
        <end position="70"/>
    </location>
</feature>